<dbReference type="GO" id="GO:0016051">
    <property type="term" value="P:carbohydrate biosynthetic process"/>
    <property type="evidence" value="ECO:0007669"/>
    <property type="project" value="InterPro"/>
</dbReference>
<dbReference type="Proteomes" id="UP000033945">
    <property type="component" value="Unassembled WGS sequence"/>
</dbReference>
<dbReference type="PANTHER" id="PTHR42966:SF1">
    <property type="entry name" value="SIALIC ACID SYNTHASE"/>
    <property type="match status" value="1"/>
</dbReference>
<dbReference type="AlphaFoldDB" id="A0A0G1LUQ8"/>
<dbReference type="Gene3D" id="3.20.20.70">
    <property type="entry name" value="Aldolase class I"/>
    <property type="match status" value="1"/>
</dbReference>
<evidence type="ECO:0000313" key="3">
    <source>
        <dbReference type="Proteomes" id="UP000033945"/>
    </source>
</evidence>
<evidence type="ECO:0000313" key="2">
    <source>
        <dbReference type="EMBL" id="KKT63449.1"/>
    </source>
</evidence>
<organism evidence="2 3">
    <name type="scientific">Candidatus Giovannonibacteria bacterium GW2011_GWA2_44_26</name>
    <dbReference type="NCBI Taxonomy" id="1618648"/>
    <lineage>
        <taxon>Bacteria</taxon>
        <taxon>Candidatus Giovannoniibacteriota</taxon>
    </lineage>
</organism>
<dbReference type="SUPFAM" id="SSF51269">
    <property type="entry name" value="AFP III-like domain"/>
    <property type="match status" value="1"/>
</dbReference>
<dbReference type="Gene3D" id="3.90.1210.10">
    <property type="entry name" value="Antifreeze-like/N-acetylneuraminic acid synthase C-terminal domain"/>
    <property type="match status" value="1"/>
</dbReference>
<evidence type="ECO:0000259" key="1">
    <source>
        <dbReference type="PROSITE" id="PS50844"/>
    </source>
</evidence>
<dbReference type="GO" id="GO:0047444">
    <property type="term" value="F:N-acylneuraminate-9-phosphate synthase activity"/>
    <property type="evidence" value="ECO:0007669"/>
    <property type="project" value="TreeGrafter"/>
</dbReference>
<gene>
    <name evidence="2" type="ORF">UW55_C0003G0017</name>
</gene>
<dbReference type="Pfam" id="PF03102">
    <property type="entry name" value="NeuB"/>
    <property type="match status" value="1"/>
</dbReference>
<dbReference type="CDD" id="cd11615">
    <property type="entry name" value="SAF_NeuB_like"/>
    <property type="match status" value="1"/>
</dbReference>
<protein>
    <submittedName>
        <fullName evidence="2">N-acetylneuraminate synthase</fullName>
    </submittedName>
</protein>
<proteinExistence type="predicted"/>
<dbReference type="InterPro" id="IPR020007">
    <property type="entry name" value="NeuB/NeuA"/>
</dbReference>
<dbReference type="NCBIfam" id="TIGR03569">
    <property type="entry name" value="NeuB_NnaB"/>
    <property type="match status" value="1"/>
</dbReference>
<feature type="domain" description="AFP-like" evidence="1">
    <location>
        <begin position="294"/>
        <end position="341"/>
    </location>
</feature>
<sequence>MKDIIIQGKKVNYGLTPFIIAEGGVNHNSDLDLAIKLIDAAAEAGADAIKFQTWRAEQLATKAGKMADYQKRNIGKEESQFDMLKKLELKEKWYPQLIKRAKEKNIILLSTPHGGFEAIDFMERYNFPAFKIASGDITNLPFLEYAAKFKKPMLISTGMSNLEEVKEAIETVKNAGNDQILIFHCTTDYPLALENVNLRAIDTFKKELGVLIGYSDHTLGREVPIMAAALGACMIEKHFTLDRTMKGPDHVASMEPRDFKKMVEALKRVPIIMGSGAKKALKPELQYMNVARKSIVAARDIKKGEKFNKENLAIKRPGTGLSPKYFNQVLGKTAKTDIHKNALLPARESWRFIKRAKRV</sequence>
<comment type="caution">
    <text evidence="2">The sequence shown here is derived from an EMBL/GenBank/DDBJ whole genome shotgun (WGS) entry which is preliminary data.</text>
</comment>
<dbReference type="SUPFAM" id="SSF51569">
    <property type="entry name" value="Aldolase"/>
    <property type="match status" value="1"/>
</dbReference>
<dbReference type="PANTHER" id="PTHR42966">
    <property type="entry name" value="N-ACETYLNEURAMINATE SYNTHASE"/>
    <property type="match status" value="1"/>
</dbReference>
<dbReference type="InterPro" id="IPR057736">
    <property type="entry name" value="SAF_PseI/NeuA/NeuB"/>
</dbReference>
<dbReference type="Pfam" id="PF08666">
    <property type="entry name" value="SAF"/>
    <property type="match status" value="1"/>
</dbReference>
<dbReference type="PATRIC" id="fig|1618648.3.peg.337"/>
<dbReference type="InterPro" id="IPR013974">
    <property type="entry name" value="SAF"/>
</dbReference>
<dbReference type="InterPro" id="IPR051690">
    <property type="entry name" value="PseI-like"/>
</dbReference>
<dbReference type="InterPro" id="IPR006190">
    <property type="entry name" value="SAF_AFP_Neu5Ac"/>
</dbReference>
<name>A0A0G1LUQ8_9BACT</name>
<dbReference type="InterPro" id="IPR013132">
    <property type="entry name" value="PseI/NeuA/B-like_N"/>
</dbReference>
<dbReference type="PROSITE" id="PS50844">
    <property type="entry name" value="AFP_LIKE"/>
    <property type="match status" value="1"/>
</dbReference>
<dbReference type="EMBL" id="LCIT01000003">
    <property type="protein sequence ID" value="KKT63449.1"/>
    <property type="molecule type" value="Genomic_DNA"/>
</dbReference>
<dbReference type="InterPro" id="IPR036732">
    <property type="entry name" value="AFP_Neu5c_C_sf"/>
</dbReference>
<reference evidence="2 3" key="1">
    <citation type="journal article" date="2015" name="Nature">
        <title>rRNA introns, odd ribosomes, and small enigmatic genomes across a large radiation of phyla.</title>
        <authorList>
            <person name="Brown C.T."/>
            <person name="Hug L.A."/>
            <person name="Thomas B.C."/>
            <person name="Sharon I."/>
            <person name="Castelle C.J."/>
            <person name="Singh A."/>
            <person name="Wilkins M.J."/>
            <person name="Williams K.H."/>
            <person name="Banfield J.F."/>
        </authorList>
    </citation>
    <scope>NUCLEOTIDE SEQUENCE [LARGE SCALE GENOMIC DNA]</scope>
</reference>
<dbReference type="InterPro" id="IPR013785">
    <property type="entry name" value="Aldolase_TIM"/>
</dbReference>
<dbReference type="SMART" id="SM00858">
    <property type="entry name" value="SAF"/>
    <property type="match status" value="1"/>
</dbReference>
<accession>A0A0G1LUQ8</accession>